<dbReference type="EMBL" id="CP003940">
    <property type="protein sequence ID" value="AFZ48078.1"/>
    <property type="molecule type" value="Genomic_DNA"/>
</dbReference>
<dbReference type="Proteomes" id="UP000010483">
    <property type="component" value="Chromosome"/>
</dbReference>
<reference evidence="2" key="1">
    <citation type="submission" date="2012-04" db="EMBL/GenBank/DDBJ databases">
        <title>Finished genome of Cyanobacterium stanieri PCC 7202.</title>
        <authorList>
            <consortium name="US DOE Joint Genome Institute"/>
            <person name="Gugger M."/>
            <person name="Coursin T."/>
            <person name="Rippka R."/>
            <person name="Tandeau De Marsac N."/>
            <person name="Huntemann M."/>
            <person name="Wei C.-L."/>
            <person name="Han J."/>
            <person name="Detter J.C."/>
            <person name="Han C."/>
            <person name="Tapia R."/>
            <person name="Held B."/>
            <person name="Chen A."/>
            <person name="Krypides N."/>
            <person name="Mavromatis K."/>
            <person name="Markowitz V."/>
            <person name="Szeto E."/>
            <person name="Ivanova N."/>
            <person name="Mikhailova N."/>
            <person name="Pagani I."/>
            <person name="Pati A."/>
            <person name="Goodwin L."/>
            <person name="Peters L."/>
            <person name="Pitluck S."/>
            <person name="Woyke T."/>
            <person name="Kerfeld C."/>
        </authorList>
    </citation>
    <scope>NUCLEOTIDE SEQUENCE</scope>
    <source>
        <strain evidence="2">PCC 7202</strain>
    </source>
</reference>
<dbReference type="KEGG" id="csn:Cyast_2128"/>
<reference evidence="3" key="2">
    <citation type="journal article" date="2013" name="Proc. Natl. Acad. Sci. U.S.A.">
        <title>Improving the coverage of the cyanobacterial phylum using diversity-driven genome sequencing.</title>
        <authorList>
            <person name="Shih P.M."/>
            <person name="Wu D."/>
            <person name="Latifi A."/>
            <person name="Axen S.D."/>
            <person name="Fewer D.P."/>
            <person name="Talla E."/>
            <person name="Calteau A."/>
            <person name="Cai F."/>
            <person name="Tandeau de Marsac N."/>
            <person name="Rippka R."/>
            <person name="Herdman M."/>
            <person name="Sivonen K."/>
            <person name="Coursin T."/>
            <person name="Laurent T."/>
            <person name="Goodwin L."/>
            <person name="Nolan M."/>
            <person name="Davenport K.W."/>
            <person name="Han C.S."/>
            <person name="Rubin E.M."/>
            <person name="Eisen J.A."/>
            <person name="Woyke T."/>
            <person name="Gugger M."/>
            <person name="Kerfeld C.A."/>
        </authorList>
    </citation>
    <scope>NUCLEOTIDE SEQUENCE [LARGE SCALE GENOMIC DNA]</scope>
    <source>
        <strain evidence="3">ATCC 29140 / PCC 7202</strain>
    </source>
</reference>
<dbReference type="STRING" id="292563.Cyast_1670"/>
<keyword evidence="2" id="KW-0238">DNA-binding</keyword>
<dbReference type="BioCyc" id="CSTA292563:G1353-1680-MONOMER"/>
<dbReference type="GO" id="GO:0006355">
    <property type="term" value="P:regulation of DNA-templated transcription"/>
    <property type="evidence" value="ECO:0007669"/>
    <property type="project" value="InterPro"/>
</dbReference>
<evidence type="ECO:0000313" key="3">
    <source>
        <dbReference type="Proteomes" id="UP000010483"/>
    </source>
</evidence>
<dbReference type="EMBL" id="CP003940">
    <property type="protein sequence ID" value="AFZ47631.1"/>
    <property type="molecule type" value="Genomic_DNA"/>
</dbReference>
<evidence type="ECO:0000313" key="2">
    <source>
        <dbReference type="EMBL" id="AFZ48078.1"/>
    </source>
</evidence>
<accession>K9YPP4</accession>
<name>K9YPP4_CYASC</name>
<protein>
    <submittedName>
        <fullName evidence="2">CopG domain protein DNA-binding domain protein</fullName>
    </submittedName>
</protein>
<dbReference type="SUPFAM" id="SSF47598">
    <property type="entry name" value="Ribbon-helix-helix"/>
    <property type="match status" value="1"/>
</dbReference>
<gene>
    <name evidence="1" type="ordered locus">Cyast_1670</name>
    <name evidence="2" type="ordered locus">Cyast_2128</name>
</gene>
<sequence length="47" mass="5567">MAVKTKYLGVKLSEKRFLKLKKYAQLKDMTMTQIIESYIDRISLDKV</sequence>
<proteinExistence type="predicted"/>
<dbReference type="AlphaFoldDB" id="K9YPP4"/>
<dbReference type="HOGENOM" id="CLU_202531_4_0_3"/>
<keyword evidence="3" id="KW-1185">Reference proteome</keyword>
<organism evidence="2 3">
    <name type="scientific">Cyanobacterium stanieri (strain ATCC 29140 / PCC 7202)</name>
    <dbReference type="NCBI Taxonomy" id="292563"/>
    <lineage>
        <taxon>Bacteria</taxon>
        <taxon>Bacillati</taxon>
        <taxon>Cyanobacteriota</taxon>
        <taxon>Cyanophyceae</taxon>
        <taxon>Oscillatoriophycideae</taxon>
        <taxon>Chroococcales</taxon>
        <taxon>Geminocystaceae</taxon>
        <taxon>Cyanobacterium</taxon>
    </lineage>
</organism>
<evidence type="ECO:0000313" key="1">
    <source>
        <dbReference type="EMBL" id="AFZ47631.1"/>
    </source>
</evidence>
<dbReference type="KEGG" id="csn:Cyast_1670"/>
<dbReference type="GO" id="GO:0003677">
    <property type="term" value="F:DNA binding"/>
    <property type="evidence" value="ECO:0007669"/>
    <property type="project" value="UniProtKB-KW"/>
</dbReference>
<dbReference type="InterPro" id="IPR010985">
    <property type="entry name" value="Ribbon_hlx_hlx"/>
</dbReference>